<keyword evidence="3" id="KW-1185">Reference proteome</keyword>
<feature type="compositionally biased region" description="Basic and acidic residues" evidence="1">
    <location>
        <begin position="1"/>
        <end position="19"/>
    </location>
</feature>
<evidence type="ECO:0000313" key="3">
    <source>
        <dbReference type="Proteomes" id="UP001237105"/>
    </source>
</evidence>
<evidence type="ECO:0000313" key="2">
    <source>
        <dbReference type="EMBL" id="MDI3419105.1"/>
    </source>
</evidence>
<proteinExistence type="predicted"/>
<reference evidence="2 3" key="1">
    <citation type="submission" date="2023-05" db="EMBL/GenBank/DDBJ databases">
        <title>Draft genome sequence of Streptomyces sp. B-S-A12 isolated from a cave soil in Thailand.</title>
        <authorList>
            <person name="Chamroensaksri N."/>
            <person name="Muangham S."/>
        </authorList>
    </citation>
    <scope>NUCLEOTIDE SEQUENCE [LARGE SCALE GENOMIC DNA]</scope>
    <source>
        <strain evidence="2 3">B-S-A12</strain>
    </source>
</reference>
<protein>
    <submittedName>
        <fullName evidence="2">Uncharacterized protein</fullName>
    </submittedName>
</protein>
<evidence type="ECO:0000256" key="1">
    <source>
        <dbReference type="SAM" id="MobiDB-lite"/>
    </source>
</evidence>
<sequence length="132" mass="14793">MGRATDDGDGHRPDAEHLRPAGVRDATVDALRLLSEALERVRRARGHLYAFHQLTGGADLAVEMAVELLRRAGHTAQADLVERELVGRDVIPGYWTHQIVEAHHAAYYRPFTSVEARVRQELQREAPRAEPT</sequence>
<dbReference type="RefSeq" id="WP_282535017.1">
    <property type="nucleotide sequence ID" value="NZ_JASCIS010000009.1"/>
</dbReference>
<comment type="caution">
    <text evidence="2">The sequence shown here is derived from an EMBL/GenBank/DDBJ whole genome shotgun (WGS) entry which is preliminary data.</text>
</comment>
<feature type="region of interest" description="Disordered" evidence="1">
    <location>
        <begin position="1"/>
        <end position="21"/>
    </location>
</feature>
<dbReference type="Proteomes" id="UP001237105">
    <property type="component" value="Unassembled WGS sequence"/>
</dbReference>
<accession>A0ABT6SUM8</accession>
<gene>
    <name evidence="2" type="ORF">QIT00_11105</name>
</gene>
<dbReference type="EMBL" id="JASCIS010000009">
    <property type="protein sequence ID" value="MDI3419105.1"/>
    <property type="molecule type" value="Genomic_DNA"/>
</dbReference>
<organism evidence="2 3">
    <name type="scientific">Streptomyces luteolus</name>
    <dbReference type="NCBI Taxonomy" id="3043615"/>
    <lineage>
        <taxon>Bacteria</taxon>
        <taxon>Bacillati</taxon>
        <taxon>Actinomycetota</taxon>
        <taxon>Actinomycetes</taxon>
        <taxon>Kitasatosporales</taxon>
        <taxon>Streptomycetaceae</taxon>
        <taxon>Streptomyces</taxon>
    </lineage>
</organism>
<name>A0ABT6SUM8_9ACTN</name>